<dbReference type="GO" id="GO:0043715">
    <property type="term" value="F:2,3-diketo-5-methylthiopentyl-1-phosphate enolase activity"/>
    <property type="evidence" value="ECO:0007669"/>
    <property type="project" value="UniProtKB-UniRule"/>
</dbReference>
<evidence type="ECO:0000256" key="1">
    <source>
        <dbReference type="ARBA" id="ARBA00022605"/>
    </source>
</evidence>
<dbReference type="PANTHER" id="PTHR20371">
    <property type="entry name" value="ENOLASE-PHOSPHATASE E1"/>
    <property type="match status" value="1"/>
</dbReference>
<comment type="function">
    <text evidence="4">Bifunctional enzyme that catalyzes the enolization of 2,3-diketo-5-methylthiopentyl-1-phosphate (DK-MTP-1-P) into the intermediate 2-hydroxy-3-keto-5-methylthiopentenyl-1-phosphate (HK-MTPenyl-1-P), which is then dephosphorylated to form the acireductone 1,2-dihydroxy-3-keto-5-methylthiopentene (DHK-MTPene).</text>
</comment>
<protein>
    <recommendedName>
        <fullName evidence="4">Enolase-phosphatase E1</fullName>
        <ecNumber evidence="4">3.1.3.77</ecNumber>
    </recommendedName>
    <alternativeName>
        <fullName evidence="4">2,3-diketo-5-methylthio-1-phosphopentane phosphatase</fullName>
    </alternativeName>
</protein>
<evidence type="ECO:0000313" key="6">
    <source>
        <dbReference type="Proteomes" id="UP000193978"/>
    </source>
</evidence>
<dbReference type="GO" id="GO:0043874">
    <property type="term" value="F:acireductone synthase activity"/>
    <property type="evidence" value="ECO:0007669"/>
    <property type="project" value="UniProtKB-EC"/>
</dbReference>
<dbReference type="GO" id="GO:0043716">
    <property type="term" value="F:2-hydroxy-3-keto-5-methylthiopentenyl-1-phosphate phosphatase activity"/>
    <property type="evidence" value="ECO:0007669"/>
    <property type="project" value="UniProtKB-UniRule"/>
</dbReference>
<proteinExistence type="inferred from homology"/>
<dbReference type="Pfam" id="PF00702">
    <property type="entry name" value="Hydrolase"/>
    <property type="match status" value="1"/>
</dbReference>
<evidence type="ECO:0000256" key="3">
    <source>
        <dbReference type="ARBA" id="ARBA00023167"/>
    </source>
</evidence>
<name>A0A1W6N002_9HYPH</name>
<comment type="pathway">
    <text evidence="4">Amino-acid biosynthesis; L-methionine biosynthesis via salvage pathway; L-methionine from S-methyl-5-thio-alpha-D-ribose 1-phosphate: step 4/6.</text>
</comment>
<keyword evidence="3 4" id="KW-0486">Methionine biosynthesis</keyword>
<organism evidence="5 6">
    <name type="scientific">Methylocystis bryophila</name>
    <dbReference type="NCBI Taxonomy" id="655015"/>
    <lineage>
        <taxon>Bacteria</taxon>
        <taxon>Pseudomonadati</taxon>
        <taxon>Pseudomonadota</taxon>
        <taxon>Alphaproteobacteria</taxon>
        <taxon>Hyphomicrobiales</taxon>
        <taxon>Methylocystaceae</taxon>
        <taxon>Methylocystis</taxon>
    </lineage>
</organism>
<dbReference type="AlphaFoldDB" id="A0A1W6N002"/>
<reference evidence="5 6" key="1">
    <citation type="submission" date="2017-02" db="EMBL/GenBank/DDBJ databases">
        <authorList>
            <person name="Peterson S.W."/>
        </authorList>
    </citation>
    <scope>NUCLEOTIDE SEQUENCE [LARGE SCALE GENOMIC DNA]</scope>
    <source>
        <strain evidence="5 6">S285</strain>
    </source>
</reference>
<dbReference type="InterPro" id="IPR023214">
    <property type="entry name" value="HAD_sf"/>
</dbReference>
<dbReference type="InterPro" id="IPR036412">
    <property type="entry name" value="HAD-like_sf"/>
</dbReference>
<dbReference type="OrthoDB" id="9797416at2"/>
<dbReference type="EC" id="3.1.3.77" evidence="4"/>
<dbReference type="STRING" id="655015.B1812_21150"/>
<dbReference type="KEGG" id="mbry:B1812_21150"/>
<dbReference type="InterPro" id="IPR023943">
    <property type="entry name" value="Enolase-ppase_E1"/>
</dbReference>
<dbReference type="EMBL" id="CP019948">
    <property type="protein sequence ID" value="ARN83167.1"/>
    <property type="molecule type" value="Genomic_DNA"/>
</dbReference>
<dbReference type="UniPathway" id="UPA00904">
    <property type="reaction ID" value="UER00876"/>
</dbReference>
<comment type="catalytic activity">
    <reaction evidence="4">
        <text>5-methylsulfanyl-2,3-dioxopentyl phosphate + H2O = 1,2-dihydroxy-5-(methylsulfanyl)pent-1-en-3-one + phosphate</text>
        <dbReference type="Rhea" id="RHEA:21700"/>
        <dbReference type="ChEBI" id="CHEBI:15377"/>
        <dbReference type="ChEBI" id="CHEBI:43474"/>
        <dbReference type="ChEBI" id="CHEBI:49252"/>
        <dbReference type="ChEBI" id="CHEBI:58828"/>
        <dbReference type="EC" id="3.1.3.77"/>
    </reaction>
</comment>
<evidence type="ECO:0000313" key="5">
    <source>
        <dbReference type="EMBL" id="ARN83167.1"/>
    </source>
</evidence>
<comment type="subunit">
    <text evidence="4">Monomer.</text>
</comment>
<sequence length="226" mass="24709">MSESIRAIVIDLEGAALPMSFLTQTLAPLAREKLGAFIAAHADEEEVEAALEETGRLMGGFDLKPAEAEALLLRWMKQDRKASPLKYLQGRVWREAHEAGALEIEFYADAAEAIRAWAAAGLRLFVYSSQSEEAQRMLLAHTPYGDLTPLFEGFLDTTFGQKIEPGSYRDLVERLALPAGAILLLSGNEEELDAARSEGLATARLMRDGAEKSGHPASPDFTSLQF</sequence>
<accession>A0A1W6N002</accession>
<comment type="pathway">
    <text evidence="4">Amino-acid biosynthesis; L-methionine biosynthesis via salvage pathway; L-methionine from S-methyl-5-thio-alpha-D-ribose 1-phosphate: step 3/6.</text>
</comment>
<dbReference type="GO" id="GO:0019509">
    <property type="term" value="P:L-methionine salvage from methylthioadenosine"/>
    <property type="evidence" value="ECO:0007669"/>
    <property type="project" value="UniProtKB-UniRule"/>
</dbReference>
<comment type="similarity">
    <text evidence="4">Belongs to the HAD-like hydrolase superfamily. MasA/MtnC family.</text>
</comment>
<dbReference type="HAMAP" id="MF_01681">
    <property type="entry name" value="Salvage_MtnC"/>
    <property type="match status" value="1"/>
</dbReference>
<dbReference type="Gene3D" id="3.40.50.1000">
    <property type="entry name" value="HAD superfamily/HAD-like"/>
    <property type="match status" value="1"/>
</dbReference>
<evidence type="ECO:0000256" key="2">
    <source>
        <dbReference type="ARBA" id="ARBA00022801"/>
    </source>
</evidence>
<keyword evidence="6" id="KW-1185">Reference proteome</keyword>
<gene>
    <name evidence="4" type="primary">mtnC</name>
    <name evidence="5" type="ORF">B1812_21150</name>
</gene>
<dbReference type="GO" id="GO:0000287">
    <property type="term" value="F:magnesium ion binding"/>
    <property type="evidence" value="ECO:0007669"/>
    <property type="project" value="UniProtKB-UniRule"/>
</dbReference>
<keyword evidence="1 4" id="KW-0028">Amino-acid biosynthesis</keyword>
<dbReference type="NCBIfam" id="TIGR01691">
    <property type="entry name" value="enolase-ppase"/>
    <property type="match status" value="1"/>
</dbReference>
<comment type="cofactor">
    <cofactor evidence="4">
        <name>Mg(2+)</name>
        <dbReference type="ChEBI" id="CHEBI:18420"/>
    </cofactor>
    <text evidence="4">Binds 1 Mg(2+) ion per subunit.</text>
</comment>
<dbReference type="Proteomes" id="UP000193978">
    <property type="component" value="Chromosome"/>
</dbReference>
<dbReference type="PANTHER" id="PTHR20371:SF1">
    <property type="entry name" value="ENOLASE-PHOSPHATASE E1"/>
    <property type="match status" value="1"/>
</dbReference>
<dbReference type="RefSeq" id="WP_085773322.1">
    <property type="nucleotide sequence ID" value="NZ_AP027149.1"/>
</dbReference>
<keyword evidence="2 4" id="KW-0378">Hydrolase</keyword>
<dbReference type="SUPFAM" id="SSF56784">
    <property type="entry name" value="HAD-like"/>
    <property type="match status" value="1"/>
</dbReference>
<evidence type="ECO:0000256" key="4">
    <source>
        <dbReference type="HAMAP-Rule" id="MF_01681"/>
    </source>
</evidence>
<keyword evidence="4" id="KW-0460">Magnesium</keyword>
<keyword evidence="4" id="KW-0479">Metal-binding</keyword>
<dbReference type="Gene3D" id="1.10.720.60">
    <property type="match status" value="1"/>
</dbReference>